<evidence type="ECO:0000256" key="2">
    <source>
        <dbReference type="ARBA" id="ARBA00022723"/>
    </source>
</evidence>
<sequence length="174" mass="19172">MAKKSKDEAPNPNNVPNRDIIQRLNFLYQASVYLNGVSPPQKRKQKRVTTSDLSRSYVSSMKIVGQKTTVKMDPSIKRTICKGCDTVLVPGSTVSIRVKKSPSHGHLMVYTCTRCKTSRRIPAPPVDVDASTTMDSPKLRIPPLFARKAGHVTFCGQEQVPTDETSLGNGVFIV</sequence>
<proteinExistence type="inferred from homology"/>
<dbReference type="Pfam" id="PF04032">
    <property type="entry name" value="Rpr2"/>
    <property type="match status" value="1"/>
</dbReference>
<keyword evidence="1" id="KW-0819">tRNA processing</keyword>
<evidence type="ECO:0000256" key="3">
    <source>
        <dbReference type="ARBA" id="ARBA00022833"/>
    </source>
</evidence>
<dbReference type="GeneID" id="85349925"/>
<keyword evidence="2" id="KW-0479">Metal-binding</keyword>
<dbReference type="Proteomes" id="UP001175211">
    <property type="component" value="Unassembled WGS sequence"/>
</dbReference>
<dbReference type="AlphaFoldDB" id="A0AA39J8X9"/>
<evidence type="ECO:0000256" key="1">
    <source>
        <dbReference type="ARBA" id="ARBA00022694"/>
    </source>
</evidence>
<organism evidence="5 6">
    <name type="scientific">Armillaria tabescens</name>
    <name type="common">Ringless honey mushroom</name>
    <name type="synonym">Agaricus tabescens</name>
    <dbReference type="NCBI Taxonomy" id="1929756"/>
    <lineage>
        <taxon>Eukaryota</taxon>
        <taxon>Fungi</taxon>
        <taxon>Dikarya</taxon>
        <taxon>Basidiomycota</taxon>
        <taxon>Agaricomycotina</taxon>
        <taxon>Agaricomycetes</taxon>
        <taxon>Agaricomycetidae</taxon>
        <taxon>Agaricales</taxon>
        <taxon>Marasmiineae</taxon>
        <taxon>Physalacriaceae</taxon>
        <taxon>Desarmillaria</taxon>
    </lineage>
</organism>
<accession>A0AA39J8X9</accession>
<protein>
    <submittedName>
        <fullName evidence="5">RNAse P Rpr2/Rpp21/SNM1 subunit domain-containing protein</fullName>
    </submittedName>
</protein>
<dbReference type="RefSeq" id="XP_060322906.1">
    <property type="nucleotide sequence ID" value="XM_060466377.1"/>
</dbReference>
<keyword evidence="6" id="KW-1185">Reference proteome</keyword>
<dbReference type="PANTHER" id="PTHR14742:SF0">
    <property type="entry name" value="RIBONUCLEASE P PROTEIN SUBUNIT P21"/>
    <property type="match status" value="1"/>
</dbReference>
<dbReference type="GO" id="GO:0008033">
    <property type="term" value="P:tRNA processing"/>
    <property type="evidence" value="ECO:0007669"/>
    <property type="project" value="UniProtKB-KW"/>
</dbReference>
<dbReference type="GO" id="GO:0046872">
    <property type="term" value="F:metal ion binding"/>
    <property type="evidence" value="ECO:0007669"/>
    <property type="project" value="UniProtKB-KW"/>
</dbReference>
<dbReference type="EMBL" id="JAUEPS010000098">
    <property type="protein sequence ID" value="KAK0438336.1"/>
    <property type="molecule type" value="Genomic_DNA"/>
</dbReference>
<dbReference type="PANTHER" id="PTHR14742">
    <property type="entry name" value="RIBONUCLEASE P SUBUNIT P21"/>
    <property type="match status" value="1"/>
</dbReference>
<evidence type="ECO:0000313" key="5">
    <source>
        <dbReference type="EMBL" id="KAK0438336.1"/>
    </source>
</evidence>
<reference evidence="5" key="1">
    <citation type="submission" date="2023-06" db="EMBL/GenBank/DDBJ databases">
        <authorList>
            <consortium name="Lawrence Berkeley National Laboratory"/>
            <person name="Ahrendt S."/>
            <person name="Sahu N."/>
            <person name="Indic B."/>
            <person name="Wong-Bajracharya J."/>
            <person name="Merenyi Z."/>
            <person name="Ke H.-M."/>
            <person name="Monk M."/>
            <person name="Kocsube S."/>
            <person name="Drula E."/>
            <person name="Lipzen A."/>
            <person name="Balint B."/>
            <person name="Henrissat B."/>
            <person name="Andreopoulos B."/>
            <person name="Martin F.M."/>
            <person name="Harder C.B."/>
            <person name="Rigling D."/>
            <person name="Ford K.L."/>
            <person name="Foster G.D."/>
            <person name="Pangilinan J."/>
            <person name="Papanicolaou A."/>
            <person name="Barry K."/>
            <person name="LaButti K."/>
            <person name="Viragh M."/>
            <person name="Koriabine M."/>
            <person name="Yan M."/>
            <person name="Riley R."/>
            <person name="Champramary S."/>
            <person name="Plett K.L."/>
            <person name="Tsai I.J."/>
            <person name="Slot J."/>
            <person name="Sipos G."/>
            <person name="Plett J."/>
            <person name="Nagy L.G."/>
            <person name="Grigoriev I.V."/>
        </authorList>
    </citation>
    <scope>NUCLEOTIDE SEQUENCE</scope>
    <source>
        <strain evidence="5">CCBAS 213</strain>
    </source>
</reference>
<comment type="similarity">
    <text evidence="4">Belongs to the eukaryotic/archaeal RNase P protein component 4 family.</text>
</comment>
<dbReference type="Gene3D" id="6.20.50.20">
    <property type="match status" value="1"/>
</dbReference>
<name>A0AA39J8X9_ARMTA</name>
<dbReference type="InterPro" id="IPR007175">
    <property type="entry name" value="Rpr2/Snm1/Rpp21"/>
</dbReference>
<gene>
    <name evidence="5" type="ORF">EV420DRAFT_1211576</name>
</gene>
<comment type="caution">
    <text evidence="5">The sequence shown here is derived from an EMBL/GenBank/DDBJ whole genome shotgun (WGS) entry which is preliminary data.</text>
</comment>
<dbReference type="GO" id="GO:0005655">
    <property type="term" value="C:nucleolar ribonuclease P complex"/>
    <property type="evidence" value="ECO:0007669"/>
    <property type="project" value="TreeGrafter"/>
</dbReference>
<keyword evidence="3" id="KW-0862">Zinc</keyword>
<evidence type="ECO:0000313" key="6">
    <source>
        <dbReference type="Proteomes" id="UP001175211"/>
    </source>
</evidence>
<evidence type="ECO:0000256" key="4">
    <source>
        <dbReference type="ARBA" id="ARBA00038402"/>
    </source>
</evidence>